<dbReference type="GeneID" id="81624545"/>
<reference evidence="3" key="1">
    <citation type="submission" date="2022-12" db="EMBL/GenBank/DDBJ databases">
        <authorList>
            <person name="Petersen C."/>
        </authorList>
    </citation>
    <scope>NUCLEOTIDE SEQUENCE</scope>
    <source>
        <strain evidence="3">IBT 30728</strain>
    </source>
</reference>
<accession>A0A9W9X5W4</accession>
<comment type="caution">
    <text evidence="3">The sequence shown here is derived from an EMBL/GenBank/DDBJ whole genome shotgun (WGS) entry which is preliminary data.</text>
</comment>
<name>A0A9W9X5W4_9EURO</name>
<feature type="compositionally biased region" description="Low complexity" evidence="1">
    <location>
        <begin position="242"/>
        <end position="268"/>
    </location>
</feature>
<proteinExistence type="predicted"/>
<sequence length="514" mass="53904">MASLVKSLAATWLLVAALPHQVVAQSSDGTADSNGCTRSVINGFQNPSFETGDMSSWTQMSARNVPLTGEVLRGGAEDGDYFYRVQPTNIWSYLMQPVTGFDLTSTYTMTVSYKFELTGPAPALPQYNCYLGLGLDGWGFWPVPQRTTVLPSAHGTDPDWSTYTISFKPKATSQLVYFDFACADSMVLMSVDNFQLSMGEIESCPVSTPTVSPTSVSLTAVSTPVASSTNVISPPALSSSTAVPSSSAVPSNSAVPSSFASSSGTQSSIMPSKPATPPVLTPSVGLSSSSAPVKISVSTPQSALPASGTIVINSSSAQPSSFMTRSSFTVMSEKTPIKTPSTPFVLRPTPASSFIVSTSQRTSPVVSLTTSIILSTRVSTITSCPTAQPHCPVQSRTTSITTETVVAYTTTCPAKSTQSDQAPSTESTSSIFSTRLATVTRCPGHSKYCPLPQRKTTITTETILVSTTVVPVEATRTVTATVYVTAAAPEMSTHTTTVFVTETQIAFVTSCPGV</sequence>
<feature type="chain" id="PRO_5040947279" evidence="2">
    <location>
        <begin position="25"/>
        <end position="514"/>
    </location>
</feature>
<evidence type="ECO:0000256" key="2">
    <source>
        <dbReference type="SAM" id="SignalP"/>
    </source>
</evidence>
<evidence type="ECO:0000313" key="3">
    <source>
        <dbReference type="EMBL" id="KAJ5484706.1"/>
    </source>
</evidence>
<dbReference type="Gene3D" id="2.60.120.260">
    <property type="entry name" value="Galactose-binding domain-like"/>
    <property type="match status" value="1"/>
</dbReference>
<keyword evidence="4" id="KW-1185">Reference proteome</keyword>
<evidence type="ECO:0000256" key="1">
    <source>
        <dbReference type="SAM" id="MobiDB-lite"/>
    </source>
</evidence>
<feature type="region of interest" description="Disordered" evidence="1">
    <location>
        <begin position="242"/>
        <end position="283"/>
    </location>
</feature>
<gene>
    <name evidence="3" type="ORF">N7539_004694</name>
</gene>
<feature type="signal peptide" evidence="2">
    <location>
        <begin position="1"/>
        <end position="24"/>
    </location>
</feature>
<dbReference type="RefSeq" id="XP_056789490.1">
    <property type="nucleotide sequence ID" value="XM_056934296.1"/>
</dbReference>
<reference evidence="3" key="2">
    <citation type="journal article" date="2023" name="IMA Fungus">
        <title>Comparative genomic study of the Penicillium genus elucidates a diverse pangenome and 15 lateral gene transfer events.</title>
        <authorList>
            <person name="Petersen C."/>
            <person name="Sorensen T."/>
            <person name="Nielsen M.R."/>
            <person name="Sondergaard T.E."/>
            <person name="Sorensen J.L."/>
            <person name="Fitzpatrick D.A."/>
            <person name="Frisvad J.C."/>
            <person name="Nielsen K.L."/>
        </authorList>
    </citation>
    <scope>NUCLEOTIDE SEQUENCE</scope>
    <source>
        <strain evidence="3">IBT 30728</strain>
    </source>
</reference>
<organism evidence="3 4">
    <name type="scientific">Penicillium diatomitis</name>
    <dbReference type="NCBI Taxonomy" id="2819901"/>
    <lineage>
        <taxon>Eukaryota</taxon>
        <taxon>Fungi</taxon>
        <taxon>Dikarya</taxon>
        <taxon>Ascomycota</taxon>
        <taxon>Pezizomycotina</taxon>
        <taxon>Eurotiomycetes</taxon>
        <taxon>Eurotiomycetidae</taxon>
        <taxon>Eurotiales</taxon>
        <taxon>Aspergillaceae</taxon>
        <taxon>Penicillium</taxon>
    </lineage>
</organism>
<dbReference type="EMBL" id="JAPWDQ010000005">
    <property type="protein sequence ID" value="KAJ5484706.1"/>
    <property type="molecule type" value="Genomic_DNA"/>
</dbReference>
<protein>
    <submittedName>
        <fullName evidence="3">Uncharacterized protein</fullName>
    </submittedName>
</protein>
<keyword evidence="2" id="KW-0732">Signal</keyword>
<evidence type="ECO:0000313" key="4">
    <source>
        <dbReference type="Proteomes" id="UP001148312"/>
    </source>
</evidence>
<dbReference type="AlphaFoldDB" id="A0A9W9X5W4"/>
<dbReference type="Proteomes" id="UP001148312">
    <property type="component" value="Unassembled WGS sequence"/>
</dbReference>